<dbReference type="InterPro" id="IPR018060">
    <property type="entry name" value="HTH_AraC"/>
</dbReference>
<evidence type="ECO:0000256" key="1">
    <source>
        <dbReference type="ARBA" id="ARBA00023015"/>
    </source>
</evidence>
<dbReference type="PANTHER" id="PTHR43280:SF32">
    <property type="entry name" value="TRANSCRIPTIONAL REGULATORY PROTEIN"/>
    <property type="match status" value="1"/>
</dbReference>
<dbReference type="InterPro" id="IPR037923">
    <property type="entry name" value="HTH-like"/>
</dbReference>
<dbReference type="AlphaFoldDB" id="A0A5C1NNI7"/>
<dbReference type="Proteomes" id="UP000324285">
    <property type="component" value="Chromosome"/>
</dbReference>
<dbReference type="InterPro" id="IPR047264">
    <property type="entry name" value="Cupin_HpaA-like_N"/>
</dbReference>
<evidence type="ECO:0000313" key="7">
    <source>
        <dbReference type="Proteomes" id="UP000324285"/>
    </source>
</evidence>
<protein>
    <submittedName>
        <fullName evidence="6">Helix-turn-helix domain-containing protein</fullName>
    </submittedName>
</protein>
<evidence type="ECO:0000313" key="6">
    <source>
        <dbReference type="EMBL" id="QEM84161.1"/>
    </source>
</evidence>
<keyword evidence="3" id="KW-0010">Activator</keyword>
<evidence type="ECO:0000256" key="2">
    <source>
        <dbReference type="ARBA" id="ARBA00023125"/>
    </source>
</evidence>
<dbReference type="SUPFAM" id="SSF46689">
    <property type="entry name" value="Homeodomain-like"/>
    <property type="match status" value="1"/>
</dbReference>
<dbReference type="Gene3D" id="2.60.120.10">
    <property type="entry name" value="Jelly Rolls"/>
    <property type="match status" value="1"/>
</dbReference>
<dbReference type="GO" id="GO:0003700">
    <property type="term" value="F:DNA-binding transcription factor activity"/>
    <property type="evidence" value="ECO:0007669"/>
    <property type="project" value="InterPro"/>
</dbReference>
<name>A0A5C1NNI7_9GAMM</name>
<dbReference type="SUPFAM" id="SSF51215">
    <property type="entry name" value="Regulatory protein AraC"/>
    <property type="match status" value="1"/>
</dbReference>
<dbReference type="InterPro" id="IPR020449">
    <property type="entry name" value="Tscrpt_reg_AraC-type_HTH"/>
</dbReference>
<dbReference type="InterPro" id="IPR003313">
    <property type="entry name" value="AraC-bd"/>
</dbReference>
<dbReference type="InterPro" id="IPR014710">
    <property type="entry name" value="RmlC-like_jellyroll"/>
</dbReference>
<dbReference type="Pfam" id="PF02311">
    <property type="entry name" value="AraC_binding"/>
    <property type="match status" value="1"/>
</dbReference>
<dbReference type="KEGG" id="hbh:E4T21_16480"/>
<sequence length="315" mass="35396">MTPHTALADDALADNALADDSAVPVFKLYGETRPWPTPDLLHCESIPERSQLHNWHIRPHRHADLFHILHVASGSVTLELEGTAHTANGPLVIVVPAMTIHGFRFAEDIQGHIITLARPLAERFVHVLERQAKVLERADYLRLEGDNTAQRVMQLVDHIAEEYRHPATGRTSLLESLVLALLVMLSRLGHDAPSARSHGLRADSKGREHLARFQALIEAQYRQQPSIETLASELSLTSAHLNTLCRRLANRSALQMLHERLLLEAKRQLTYTNMTVSQVSDSLGFSEPAYFTRFFKRLTGHSPRAFRLGQEESAH</sequence>
<keyword evidence="1" id="KW-0805">Transcription regulation</keyword>
<dbReference type="PROSITE" id="PS01124">
    <property type="entry name" value="HTH_ARAC_FAMILY_2"/>
    <property type="match status" value="1"/>
</dbReference>
<dbReference type="Gene3D" id="1.10.10.60">
    <property type="entry name" value="Homeodomain-like"/>
    <property type="match status" value="1"/>
</dbReference>
<keyword evidence="4" id="KW-0804">Transcription</keyword>
<keyword evidence="7" id="KW-1185">Reference proteome</keyword>
<evidence type="ECO:0000256" key="3">
    <source>
        <dbReference type="ARBA" id="ARBA00023159"/>
    </source>
</evidence>
<evidence type="ECO:0000256" key="4">
    <source>
        <dbReference type="ARBA" id="ARBA00023163"/>
    </source>
</evidence>
<dbReference type="EMBL" id="CP038437">
    <property type="protein sequence ID" value="QEM84161.1"/>
    <property type="molecule type" value="Genomic_DNA"/>
</dbReference>
<dbReference type="SMART" id="SM00342">
    <property type="entry name" value="HTH_ARAC"/>
    <property type="match status" value="1"/>
</dbReference>
<gene>
    <name evidence="6" type="ORF">E4T21_16480</name>
</gene>
<proteinExistence type="predicted"/>
<dbReference type="InterPro" id="IPR009057">
    <property type="entry name" value="Homeodomain-like_sf"/>
</dbReference>
<organism evidence="6 7">
    <name type="scientific">Halomonas binhaiensis</name>
    <dbReference type="NCBI Taxonomy" id="2562282"/>
    <lineage>
        <taxon>Bacteria</taxon>
        <taxon>Pseudomonadati</taxon>
        <taxon>Pseudomonadota</taxon>
        <taxon>Gammaproteobacteria</taxon>
        <taxon>Oceanospirillales</taxon>
        <taxon>Halomonadaceae</taxon>
        <taxon>Halomonas</taxon>
    </lineage>
</organism>
<feature type="domain" description="HTH araC/xylS-type" evidence="5">
    <location>
        <begin position="211"/>
        <end position="309"/>
    </location>
</feature>
<reference evidence="6" key="1">
    <citation type="submission" date="2021-02" db="EMBL/GenBank/DDBJ databases">
        <title>Strain Y2R2, a novel species of the genus Halomonas.</title>
        <authorList>
            <person name="Huang H."/>
        </authorList>
    </citation>
    <scope>NUCLEOTIDE SEQUENCE</scope>
    <source>
        <strain evidence="6">Y2R2</strain>
    </source>
</reference>
<keyword evidence="2" id="KW-0238">DNA-binding</keyword>
<dbReference type="OrthoDB" id="9814125at2"/>
<dbReference type="Pfam" id="PF12833">
    <property type="entry name" value="HTH_18"/>
    <property type="match status" value="1"/>
</dbReference>
<accession>A0A5C1NNI7</accession>
<dbReference type="PRINTS" id="PR00032">
    <property type="entry name" value="HTHARAC"/>
</dbReference>
<dbReference type="PANTHER" id="PTHR43280">
    <property type="entry name" value="ARAC-FAMILY TRANSCRIPTIONAL REGULATOR"/>
    <property type="match status" value="1"/>
</dbReference>
<evidence type="ECO:0000259" key="5">
    <source>
        <dbReference type="PROSITE" id="PS01124"/>
    </source>
</evidence>
<dbReference type="CDD" id="cd06999">
    <property type="entry name" value="cupin_HpaA-like_N"/>
    <property type="match status" value="1"/>
</dbReference>
<dbReference type="GO" id="GO:0043565">
    <property type="term" value="F:sequence-specific DNA binding"/>
    <property type="evidence" value="ECO:0007669"/>
    <property type="project" value="InterPro"/>
</dbReference>